<feature type="short sequence motif" description="Q motif" evidence="5">
    <location>
        <begin position="4"/>
        <end position="32"/>
    </location>
</feature>
<feature type="domain" description="DEAD-box RNA helicase Q" evidence="9">
    <location>
        <begin position="4"/>
        <end position="32"/>
    </location>
</feature>
<dbReference type="InterPro" id="IPR027417">
    <property type="entry name" value="P-loop_NTPase"/>
</dbReference>
<dbReference type="InterPro" id="IPR001650">
    <property type="entry name" value="Helicase_C-like"/>
</dbReference>
<keyword evidence="1" id="KW-0547">Nucleotide-binding</keyword>
<dbReference type="PROSITE" id="PS51194">
    <property type="entry name" value="HELICASE_CTER"/>
    <property type="match status" value="1"/>
</dbReference>
<evidence type="ECO:0000256" key="4">
    <source>
        <dbReference type="ARBA" id="ARBA00022840"/>
    </source>
</evidence>
<dbReference type="PROSITE" id="PS51195">
    <property type="entry name" value="Q_MOTIF"/>
    <property type="match status" value="1"/>
</dbReference>
<evidence type="ECO:0000256" key="2">
    <source>
        <dbReference type="ARBA" id="ARBA00022801"/>
    </source>
</evidence>
<dbReference type="RefSeq" id="WP_379320753.1">
    <property type="nucleotide sequence ID" value="NZ_JBHTLM010000015.1"/>
</dbReference>
<evidence type="ECO:0000256" key="1">
    <source>
        <dbReference type="ARBA" id="ARBA00022741"/>
    </source>
</evidence>
<keyword evidence="2 10" id="KW-0378">Hydrolase</keyword>
<evidence type="ECO:0000256" key="3">
    <source>
        <dbReference type="ARBA" id="ARBA00022806"/>
    </source>
</evidence>
<evidence type="ECO:0000259" key="8">
    <source>
        <dbReference type="PROSITE" id="PS51194"/>
    </source>
</evidence>
<evidence type="ECO:0000256" key="6">
    <source>
        <dbReference type="SAM" id="MobiDB-lite"/>
    </source>
</evidence>
<dbReference type="PANTHER" id="PTHR47963:SF7">
    <property type="entry name" value="ATP-DEPENDENT RNA HELICASE YFML-RELATED"/>
    <property type="match status" value="1"/>
</dbReference>
<feature type="compositionally biased region" description="Polar residues" evidence="6">
    <location>
        <begin position="440"/>
        <end position="449"/>
    </location>
</feature>
<accession>A0ABW3S156</accession>
<gene>
    <name evidence="10" type="ORF">ACFQ3W_18715</name>
</gene>
<name>A0ABW3S156_9BACL</name>
<evidence type="ECO:0000256" key="5">
    <source>
        <dbReference type="PROSITE-ProRule" id="PRU00552"/>
    </source>
</evidence>
<dbReference type="CDD" id="cd18787">
    <property type="entry name" value="SF2_C_DEAD"/>
    <property type="match status" value="1"/>
</dbReference>
<organism evidence="10 11">
    <name type="scientific">Paenibacillus puldeungensis</name>
    <dbReference type="NCBI Taxonomy" id="696536"/>
    <lineage>
        <taxon>Bacteria</taxon>
        <taxon>Bacillati</taxon>
        <taxon>Bacillota</taxon>
        <taxon>Bacilli</taxon>
        <taxon>Bacillales</taxon>
        <taxon>Paenibacillaceae</taxon>
        <taxon>Paenibacillus</taxon>
    </lineage>
</organism>
<proteinExistence type="predicted"/>
<feature type="region of interest" description="Disordered" evidence="6">
    <location>
        <begin position="374"/>
        <end position="490"/>
    </location>
</feature>
<dbReference type="EC" id="3.6.4.-" evidence="10"/>
<dbReference type="PROSITE" id="PS51192">
    <property type="entry name" value="HELICASE_ATP_BIND_1"/>
    <property type="match status" value="1"/>
</dbReference>
<dbReference type="PANTHER" id="PTHR47963">
    <property type="entry name" value="DEAD-BOX ATP-DEPENDENT RNA HELICASE 47, MITOCHONDRIAL"/>
    <property type="match status" value="1"/>
</dbReference>
<dbReference type="SMART" id="SM00490">
    <property type="entry name" value="HELICc"/>
    <property type="match status" value="1"/>
</dbReference>
<evidence type="ECO:0000313" key="10">
    <source>
        <dbReference type="EMBL" id="MFD1178313.1"/>
    </source>
</evidence>
<keyword evidence="11" id="KW-1185">Reference proteome</keyword>
<sequence>MTMNTFAGLGVGELLVTKLADYGITEPSPVQIECIPPALEGRDILAQSQTGTGKTLAYLLPLLQSITPEEKTLQGLILAPTQELAMQILRETEKYGETLGIVSQALIGGAAIKRQLERLKQHPHIVVGTPGRIREILALRKLKLHTLRTVVVDEVDQMFQLGGTADVEHILRGTLRERQLMFLSATINSEIRELASREMNNPVEIGIDPEQRTSKSLEHLYFVCDERDKIDMLRRIVRHYDPSRAIVFINNTDQIAEVEAKMNYVGLSAGALYGDADKSARSLTLRRFREGKHRVLVASDVAARGLDIEDLTLVINLDPPIDSEHYVHRVGRTGRMGRQGLAISIISRQEEFIMRKFSRELGIQIEQKMLSGGQIVGPQDAQMARGGRSVNGDKRSPKPAMGRLQGAGAGAGAGKSEKSHSAGERGTAEKTSRQDGARTSARQGKTSSFGHAEAAGQRKSAPAGERKKDRLLDRKNKGAPKWLKNKPPKA</sequence>
<keyword evidence="4" id="KW-0067">ATP-binding</keyword>
<dbReference type="CDD" id="cd00268">
    <property type="entry name" value="DEADc"/>
    <property type="match status" value="1"/>
</dbReference>
<dbReference type="Pfam" id="PF00271">
    <property type="entry name" value="Helicase_C"/>
    <property type="match status" value="1"/>
</dbReference>
<dbReference type="GO" id="GO:0004386">
    <property type="term" value="F:helicase activity"/>
    <property type="evidence" value="ECO:0007669"/>
    <property type="project" value="UniProtKB-KW"/>
</dbReference>
<feature type="compositionally biased region" description="Basic and acidic residues" evidence="6">
    <location>
        <begin position="415"/>
        <end position="436"/>
    </location>
</feature>
<dbReference type="InterPro" id="IPR011545">
    <property type="entry name" value="DEAD/DEAH_box_helicase_dom"/>
</dbReference>
<evidence type="ECO:0000259" key="7">
    <source>
        <dbReference type="PROSITE" id="PS51192"/>
    </source>
</evidence>
<dbReference type="InterPro" id="IPR014001">
    <property type="entry name" value="Helicase_ATP-bd"/>
</dbReference>
<dbReference type="GO" id="GO:0016787">
    <property type="term" value="F:hydrolase activity"/>
    <property type="evidence" value="ECO:0007669"/>
    <property type="project" value="UniProtKB-KW"/>
</dbReference>
<dbReference type="Pfam" id="PF00270">
    <property type="entry name" value="DEAD"/>
    <property type="match status" value="1"/>
</dbReference>
<feature type="compositionally biased region" description="Basic and acidic residues" evidence="6">
    <location>
        <begin position="464"/>
        <end position="476"/>
    </location>
</feature>
<dbReference type="InterPro" id="IPR014014">
    <property type="entry name" value="RNA_helicase_DEAD_Q_motif"/>
</dbReference>
<feature type="domain" description="Helicase ATP-binding" evidence="7">
    <location>
        <begin position="35"/>
        <end position="205"/>
    </location>
</feature>
<dbReference type="SMART" id="SM00487">
    <property type="entry name" value="DEXDc"/>
    <property type="match status" value="1"/>
</dbReference>
<feature type="domain" description="Helicase C-terminal" evidence="8">
    <location>
        <begin position="216"/>
        <end position="384"/>
    </location>
</feature>
<dbReference type="Proteomes" id="UP001597262">
    <property type="component" value="Unassembled WGS sequence"/>
</dbReference>
<evidence type="ECO:0000313" key="11">
    <source>
        <dbReference type="Proteomes" id="UP001597262"/>
    </source>
</evidence>
<dbReference type="InterPro" id="IPR044742">
    <property type="entry name" value="DEAD/DEAH_RhlB"/>
</dbReference>
<comment type="caution">
    <text evidence="10">The sequence shown here is derived from an EMBL/GenBank/DDBJ whole genome shotgun (WGS) entry which is preliminary data.</text>
</comment>
<reference evidence="11" key="1">
    <citation type="journal article" date="2019" name="Int. J. Syst. Evol. Microbiol.">
        <title>The Global Catalogue of Microorganisms (GCM) 10K type strain sequencing project: providing services to taxonomists for standard genome sequencing and annotation.</title>
        <authorList>
            <consortium name="The Broad Institute Genomics Platform"/>
            <consortium name="The Broad Institute Genome Sequencing Center for Infectious Disease"/>
            <person name="Wu L."/>
            <person name="Ma J."/>
        </authorList>
    </citation>
    <scope>NUCLEOTIDE SEQUENCE [LARGE SCALE GENOMIC DNA]</scope>
    <source>
        <strain evidence="11">CCUG 59189</strain>
    </source>
</reference>
<keyword evidence="3 10" id="KW-0347">Helicase</keyword>
<dbReference type="SUPFAM" id="SSF52540">
    <property type="entry name" value="P-loop containing nucleoside triphosphate hydrolases"/>
    <property type="match status" value="1"/>
</dbReference>
<protein>
    <submittedName>
        <fullName evidence="10">DEAD/DEAH box helicase</fullName>
        <ecNumber evidence="10">3.6.4.-</ecNumber>
    </submittedName>
</protein>
<dbReference type="EMBL" id="JBHTLM010000015">
    <property type="protein sequence ID" value="MFD1178313.1"/>
    <property type="molecule type" value="Genomic_DNA"/>
</dbReference>
<dbReference type="InterPro" id="IPR050547">
    <property type="entry name" value="DEAD_box_RNA_helicases"/>
</dbReference>
<dbReference type="Gene3D" id="3.40.50.300">
    <property type="entry name" value="P-loop containing nucleotide triphosphate hydrolases"/>
    <property type="match status" value="2"/>
</dbReference>
<evidence type="ECO:0000259" key="9">
    <source>
        <dbReference type="PROSITE" id="PS51195"/>
    </source>
</evidence>